<dbReference type="Proteomes" id="UP000785783">
    <property type="component" value="Unassembled WGS sequence"/>
</dbReference>
<dbReference type="PANTHER" id="PTHR30269:SF0">
    <property type="entry name" value="MEMBRANE TRANSPORTER PROTEIN YFCA-RELATED"/>
    <property type="match status" value="1"/>
</dbReference>
<dbReference type="AlphaFoldDB" id="A0A937HC68"/>
<dbReference type="Pfam" id="PF01925">
    <property type="entry name" value="TauE"/>
    <property type="match status" value="1"/>
</dbReference>
<feature type="transmembrane region" description="Helical" evidence="8">
    <location>
        <begin position="39"/>
        <end position="59"/>
    </location>
</feature>
<evidence type="ECO:0000256" key="2">
    <source>
        <dbReference type="ARBA" id="ARBA00009142"/>
    </source>
</evidence>
<keyword evidence="5 8" id="KW-0812">Transmembrane</keyword>
<comment type="caution">
    <text evidence="9">The sequence shown here is derived from an EMBL/GenBank/DDBJ whole genome shotgun (WGS) entry which is preliminary data.</text>
</comment>
<feature type="transmembrane region" description="Helical" evidence="8">
    <location>
        <begin position="130"/>
        <end position="146"/>
    </location>
</feature>
<evidence type="ECO:0000256" key="6">
    <source>
        <dbReference type="ARBA" id="ARBA00022989"/>
    </source>
</evidence>
<feature type="transmembrane region" description="Helical" evidence="8">
    <location>
        <begin position="230"/>
        <end position="247"/>
    </location>
</feature>
<evidence type="ECO:0000256" key="8">
    <source>
        <dbReference type="RuleBase" id="RU363041"/>
    </source>
</evidence>
<evidence type="ECO:0000313" key="9">
    <source>
        <dbReference type="EMBL" id="MBL6761375.1"/>
    </source>
</evidence>
<dbReference type="InterPro" id="IPR052017">
    <property type="entry name" value="TSUP"/>
</dbReference>
<gene>
    <name evidence="9" type="ORF">ISQ19_01610</name>
</gene>
<feature type="transmembrane region" description="Helical" evidence="8">
    <location>
        <begin position="175"/>
        <end position="192"/>
    </location>
</feature>
<reference evidence="9" key="1">
    <citation type="submission" date="2020-10" db="EMBL/GenBank/DDBJ databases">
        <title>Microbiome of the Black Sea water column analyzed by genome centric metagenomics.</title>
        <authorList>
            <person name="Cabello-Yeves P.J."/>
            <person name="Callieri C."/>
            <person name="Picazo A."/>
            <person name="Mehrshad M."/>
            <person name="Haro-Moreno J.M."/>
            <person name="Roda-Garcia J."/>
            <person name="Dzembekova N."/>
            <person name="Slabakova V."/>
            <person name="Slabakova N."/>
            <person name="Moncheva S."/>
            <person name="Rodriguez-Valera F."/>
        </authorList>
    </citation>
    <scope>NUCLEOTIDE SEQUENCE</scope>
    <source>
        <strain evidence="9">BS307-5m-G5</strain>
    </source>
</reference>
<protein>
    <recommendedName>
        <fullName evidence="8">Probable membrane transporter protein</fullName>
    </recommendedName>
</protein>
<feature type="transmembrane region" description="Helical" evidence="8">
    <location>
        <begin position="198"/>
        <end position="218"/>
    </location>
</feature>
<dbReference type="InterPro" id="IPR002781">
    <property type="entry name" value="TM_pro_TauE-like"/>
</dbReference>
<keyword evidence="4 8" id="KW-1003">Cell membrane</keyword>
<evidence type="ECO:0000256" key="4">
    <source>
        <dbReference type="ARBA" id="ARBA00022475"/>
    </source>
</evidence>
<evidence type="ECO:0000256" key="1">
    <source>
        <dbReference type="ARBA" id="ARBA00004651"/>
    </source>
</evidence>
<comment type="subcellular location">
    <subcellularLocation>
        <location evidence="1 8">Cell membrane</location>
        <topology evidence="1 8">Multi-pass membrane protein</topology>
    </subcellularLocation>
</comment>
<name>A0A937HC68_9PROT</name>
<keyword evidence="6 8" id="KW-1133">Transmembrane helix</keyword>
<evidence type="ECO:0000256" key="5">
    <source>
        <dbReference type="ARBA" id="ARBA00022692"/>
    </source>
</evidence>
<dbReference type="EMBL" id="JADHOK010000010">
    <property type="protein sequence ID" value="MBL6761375.1"/>
    <property type="molecule type" value="Genomic_DNA"/>
</dbReference>
<evidence type="ECO:0000256" key="3">
    <source>
        <dbReference type="ARBA" id="ARBA00022448"/>
    </source>
</evidence>
<accession>A0A937HC68</accession>
<evidence type="ECO:0000256" key="7">
    <source>
        <dbReference type="ARBA" id="ARBA00023136"/>
    </source>
</evidence>
<evidence type="ECO:0000313" key="10">
    <source>
        <dbReference type="Proteomes" id="UP000785783"/>
    </source>
</evidence>
<keyword evidence="3" id="KW-0813">Transport</keyword>
<feature type="transmembrane region" description="Helical" evidence="8">
    <location>
        <begin position="96"/>
        <end position="118"/>
    </location>
</feature>
<proteinExistence type="inferred from homology"/>
<keyword evidence="7 8" id="KW-0472">Membrane</keyword>
<comment type="similarity">
    <text evidence="2 8">Belongs to the 4-toluene sulfonate uptake permease (TSUP) (TC 2.A.102) family.</text>
</comment>
<feature type="transmembrane region" description="Helical" evidence="8">
    <location>
        <begin position="71"/>
        <end position="90"/>
    </location>
</feature>
<dbReference type="PANTHER" id="PTHR30269">
    <property type="entry name" value="TRANSMEMBRANE PROTEIN YFCA"/>
    <property type="match status" value="1"/>
</dbReference>
<organism evidence="9 10">
    <name type="scientific">PS1 clade bacterium</name>
    <dbReference type="NCBI Taxonomy" id="2175152"/>
    <lineage>
        <taxon>Bacteria</taxon>
        <taxon>Pseudomonadati</taxon>
        <taxon>Pseudomonadota</taxon>
        <taxon>Alphaproteobacteria</taxon>
        <taxon>PS1 clade</taxon>
    </lineage>
</organism>
<sequence>MEPLLLFIAGLVGGTMNALAGGGSGVTFAALVFTGMPPIIANATNTFAATFGYITGVAGYWRHMEGLWRDLIWQVPLVFIGGLIGGWLLLQTDPQLFSAAVPWLLLFATLLFMAGPQLQRAAARMQSRNVRLLGAFAVFLTCIYGGYFQGGFGILTLAALSLGGYTAVRAMNGLKLVFATVSSVAAILLFATQGKIDYVGGLAVMVGIGIGSYGAARLTDYVSDANVKRASLAVCWLVTVYAFVSTYS</sequence>
<dbReference type="GO" id="GO:0005886">
    <property type="term" value="C:plasma membrane"/>
    <property type="evidence" value="ECO:0007669"/>
    <property type="project" value="UniProtKB-SubCell"/>
</dbReference>